<evidence type="ECO:0000256" key="1">
    <source>
        <dbReference type="SAM" id="Phobius"/>
    </source>
</evidence>
<keyword evidence="1" id="KW-0812">Transmembrane</keyword>
<feature type="signal peptide" evidence="2">
    <location>
        <begin position="1"/>
        <end position="20"/>
    </location>
</feature>
<sequence>MRFLSLFLLPLLLLALASQAEQEGKACERMRGFCIHKSSHCPSNEVLPFECGTKRKCCKKLDSDALCGTWKLPYFQTIKAQYNHILVLEQIHRHFVLKLFLARCLEISEKTLAMKFFHIFFAMVVVLFQVFTVLPEKCEDRRGYCQPSSDKDCDDDDALPLPCSHANETCCRLPPLLKCEELGGICMNPPDDTCLSVISAKCDGDDMKCCKKD</sequence>
<evidence type="ECO:0000256" key="2">
    <source>
        <dbReference type="SAM" id="SignalP"/>
    </source>
</evidence>
<evidence type="ECO:0000313" key="3">
    <source>
        <dbReference type="EMBL" id="CAI5771439.1"/>
    </source>
</evidence>
<dbReference type="AlphaFoldDB" id="A0AA35K5T6"/>
<dbReference type="Proteomes" id="UP001178461">
    <property type="component" value="Chromosome 3"/>
</dbReference>
<evidence type="ECO:0008006" key="5">
    <source>
        <dbReference type="Google" id="ProtNLM"/>
    </source>
</evidence>
<accession>A0AA35K5T6</accession>
<dbReference type="EMBL" id="OX395128">
    <property type="protein sequence ID" value="CAI5771439.1"/>
    <property type="molecule type" value="Genomic_DNA"/>
</dbReference>
<keyword evidence="2" id="KW-0732">Signal</keyword>
<reference evidence="3" key="1">
    <citation type="submission" date="2022-12" db="EMBL/GenBank/DDBJ databases">
        <authorList>
            <person name="Alioto T."/>
            <person name="Alioto T."/>
            <person name="Gomez Garrido J."/>
        </authorList>
    </citation>
    <scope>NUCLEOTIDE SEQUENCE</scope>
</reference>
<keyword evidence="1" id="KW-1133">Transmembrane helix</keyword>
<evidence type="ECO:0000313" key="4">
    <source>
        <dbReference type="Proteomes" id="UP001178461"/>
    </source>
</evidence>
<gene>
    <name evidence="3" type="ORF">PODLI_1B008155</name>
</gene>
<organism evidence="3 4">
    <name type="scientific">Podarcis lilfordi</name>
    <name type="common">Lilford's wall lizard</name>
    <dbReference type="NCBI Taxonomy" id="74358"/>
    <lineage>
        <taxon>Eukaryota</taxon>
        <taxon>Metazoa</taxon>
        <taxon>Chordata</taxon>
        <taxon>Craniata</taxon>
        <taxon>Vertebrata</taxon>
        <taxon>Euteleostomi</taxon>
        <taxon>Lepidosauria</taxon>
        <taxon>Squamata</taxon>
        <taxon>Bifurcata</taxon>
        <taxon>Unidentata</taxon>
        <taxon>Episquamata</taxon>
        <taxon>Laterata</taxon>
        <taxon>Lacertibaenia</taxon>
        <taxon>Lacertidae</taxon>
        <taxon>Podarcis</taxon>
    </lineage>
</organism>
<feature type="chain" id="PRO_5041457200" description="Beta-defensin" evidence="2">
    <location>
        <begin position="21"/>
        <end position="213"/>
    </location>
</feature>
<keyword evidence="1" id="KW-0472">Membrane</keyword>
<protein>
    <recommendedName>
        <fullName evidence="5">Beta-defensin</fullName>
    </recommendedName>
</protein>
<keyword evidence="4" id="KW-1185">Reference proteome</keyword>
<feature type="transmembrane region" description="Helical" evidence="1">
    <location>
        <begin position="116"/>
        <end position="134"/>
    </location>
</feature>
<proteinExistence type="predicted"/>
<name>A0AA35K5T6_9SAUR</name>